<dbReference type="InterPro" id="IPR057436">
    <property type="entry name" value="5TMH_Lnb"/>
</dbReference>
<feature type="signal peptide" evidence="2">
    <location>
        <begin position="1"/>
        <end position="20"/>
    </location>
</feature>
<feature type="domain" description="Lnb-like transmembrane" evidence="4">
    <location>
        <begin position="250"/>
        <end position="385"/>
    </location>
</feature>
<name>A0ABT0C1M8_9BACT</name>
<comment type="caution">
    <text evidence="5">The sequence shown here is derived from an EMBL/GenBank/DDBJ whole genome shotgun (WGS) entry which is preliminary data.</text>
</comment>
<feature type="chain" id="PRO_5047214304" evidence="2">
    <location>
        <begin position="21"/>
        <end position="402"/>
    </location>
</feature>
<protein>
    <submittedName>
        <fullName evidence="5">DUF4105 domain-containing protein</fullName>
    </submittedName>
</protein>
<dbReference type="RefSeq" id="WP_243324968.1">
    <property type="nucleotide sequence ID" value="NZ_JAKZMM010000020.1"/>
</dbReference>
<feature type="transmembrane region" description="Helical" evidence="1">
    <location>
        <begin position="311"/>
        <end position="332"/>
    </location>
</feature>
<feature type="transmembrane region" description="Helical" evidence="1">
    <location>
        <begin position="366"/>
        <end position="388"/>
    </location>
</feature>
<evidence type="ECO:0000256" key="2">
    <source>
        <dbReference type="SAM" id="SignalP"/>
    </source>
</evidence>
<evidence type="ECO:0000256" key="1">
    <source>
        <dbReference type="SAM" id="Phobius"/>
    </source>
</evidence>
<proteinExistence type="predicted"/>
<keyword evidence="2" id="KW-0732">Signal</keyword>
<evidence type="ECO:0000313" key="5">
    <source>
        <dbReference type="EMBL" id="MCJ2380763.1"/>
    </source>
</evidence>
<feature type="transmembrane region" description="Helical" evidence="1">
    <location>
        <begin position="339"/>
        <end position="360"/>
    </location>
</feature>
<evidence type="ECO:0000313" key="6">
    <source>
        <dbReference type="Proteomes" id="UP001165444"/>
    </source>
</evidence>
<gene>
    <name evidence="5" type="ORF">MUN53_09095</name>
</gene>
<dbReference type="EMBL" id="JAKZMM010000020">
    <property type="protein sequence ID" value="MCJ2380763.1"/>
    <property type="molecule type" value="Genomic_DNA"/>
</dbReference>
<feature type="transmembrane region" description="Helical" evidence="1">
    <location>
        <begin position="285"/>
        <end position="305"/>
    </location>
</feature>
<keyword evidence="1" id="KW-0472">Membrane</keyword>
<feature type="domain" description="Lnb N-terminal periplasmic" evidence="3">
    <location>
        <begin position="20"/>
        <end position="164"/>
    </location>
</feature>
<evidence type="ECO:0000259" key="4">
    <source>
        <dbReference type="Pfam" id="PF25221"/>
    </source>
</evidence>
<sequence length="402" mass="46723">MKQILLLLIGLLFFQTTAEAQLLSEKAQISLLTSSPYEGEVFTVYGHAALRLKDEPRKMDLVFNYGIFSFEKPNFIYRFAKGETDYMLGVMKYSDYIIEYQLRGSTVTEQVLNLSPVEKERIWGALLKNYEPENREYRYNFFFDNCATRPAQLIENNVVGKVDYCWNPKPKTFRDVINYCTRNHSWLTFGCDLALGSPTDRAMTPHEMLFLPEYLKEAVASAVIVSDDGSTRPLVRQTHVLESEPEEAPTEWCTPLLCAIILWLVVSILTVWESKRHIHLWGLDCLLFLIAGLSGYVLFFLGFISEHPCTWPNWTMLWLHPLQLLVIPFSIVKKARIAGYYYHFINFAAIMLMLVSWYFLPQHFNTAFIPLILTLWIRSASVVLTGYFRKREEKGRLKNQVK</sequence>
<dbReference type="InterPro" id="IPR025178">
    <property type="entry name" value="Lnb_N"/>
</dbReference>
<keyword evidence="6" id="KW-1185">Reference proteome</keyword>
<keyword evidence="1" id="KW-0812">Transmembrane</keyword>
<accession>A0ABT0C1M8</accession>
<feature type="transmembrane region" description="Helical" evidence="1">
    <location>
        <begin position="254"/>
        <end position="273"/>
    </location>
</feature>
<dbReference type="Pfam" id="PF13387">
    <property type="entry name" value="Lnb_N"/>
    <property type="match status" value="1"/>
</dbReference>
<evidence type="ECO:0000259" key="3">
    <source>
        <dbReference type="Pfam" id="PF13387"/>
    </source>
</evidence>
<keyword evidence="1" id="KW-1133">Transmembrane helix</keyword>
<organism evidence="5 6">
    <name type="scientific">Parabacteroides faecalis</name>
    <dbReference type="NCBI Taxonomy" id="2924040"/>
    <lineage>
        <taxon>Bacteria</taxon>
        <taxon>Pseudomonadati</taxon>
        <taxon>Bacteroidota</taxon>
        <taxon>Bacteroidia</taxon>
        <taxon>Bacteroidales</taxon>
        <taxon>Tannerellaceae</taxon>
        <taxon>Parabacteroides</taxon>
    </lineage>
</organism>
<dbReference type="Proteomes" id="UP001165444">
    <property type="component" value="Unassembled WGS sequence"/>
</dbReference>
<dbReference type="Pfam" id="PF25221">
    <property type="entry name" value="5TMH_Lnb"/>
    <property type="match status" value="1"/>
</dbReference>
<reference evidence="5 6" key="1">
    <citation type="submission" date="2022-03" db="EMBL/GenBank/DDBJ databases">
        <title>Parabacteroides sp. nov. isolated from swine feces.</title>
        <authorList>
            <person name="Bak J.E."/>
        </authorList>
    </citation>
    <scope>NUCLEOTIDE SEQUENCE [LARGE SCALE GENOMIC DNA]</scope>
    <source>
        <strain evidence="5 6">AGMB00274</strain>
    </source>
</reference>